<comment type="subunit">
    <text evidence="6">Homodimer.</text>
</comment>
<dbReference type="AlphaFoldDB" id="A0A831XM98"/>
<proteinExistence type="inferred from homology"/>
<dbReference type="PROSITE" id="PS01076">
    <property type="entry name" value="ACETATE_KINASE_2"/>
    <property type="match status" value="1"/>
</dbReference>
<comment type="pathway">
    <text evidence="6">Metabolic intermediate biosynthesis; acetyl-CoA biosynthesis; acetyl-CoA from acetate: step 1/2.</text>
</comment>
<dbReference type="InterPro" id="IPR004372">
    <property type="entry name" value="Ac/propionate_kinase"/>
</dbReference>
<accession>A0A831XM98</accession>
<protein>
    <recommendedName>
        <fullName evidence="6">Acetate kinase</fullName>
        <ecNumber evidence="6">2.7.2.1</ecNumber>
    </recommendedName>
    <alternativeName>
        <fullName evidence="6">Acetokinase</fullName>
    </alternativeName>
</protein>
<dbReference type="EC" id="2.7.2.1" evidence="6"/>
<feature type="binding site" evidence="6">
    <location>
        <begin position="208"/>
        <end position="212"/>
    </location>
    <ligand>
        <name>ATP</name>
        <dbReference type="ChEBI" id="CHEBI:30616"/>
    </ligand>
</feature>
<dbReference type="Gene3D" id="3.30.420.40">
    <property type="match status" value="2"/>
</dbReference>
<keyword evidence="4 6" id="KW-0418">Kinase</keyword>
<reference evidence="8" key="1">
    <citation type="journal article" date="2020" name="mSystems">
        <title>Genome- and Community-Level Interaction Insights into Carbon Utilization and Element Cycling Functions of Hydrothermarchaeota in Hydrothermal Sediment.</title>
        <authorList>
            <person name="Zhou Z."/>
            <person name="Liu Y."/>
            <person name="Xu W."/>
            <person name="Pan J."/>
            <person name="Luo Z.H."/>
            <person name="Li M."/>
        </authorList>
    </citation>
    <scope>NUCLEOTIDE SEQUENCE [LARGE SCALE GENOMIC DNA]</scope>
    <source>
        <strain evidence="8">SpSt-349</strain>
    </source>
</reference>
<dbReference type="InterPro" id="IPR043129">
    <property type="entry name" value="ATPase_NBD"/>
</dbReference>
<keyword evidence="2 6" id="KW-0808">Transferase</keyword>
<dbReference type="GO" id="GO:0006085">
    <property type="term" value="P:acetyl-CoA biosynthetic process"/>
    <property type="evidence" value="ECO:0007669"/>
    <property type="project" value="UniProtKB-UniRule"/>
</dbReference>
<evidence type="ECO:0000256" key="5">
    <source>
        <dbReference type="ARBA" id="ARBA00022840"/>
    </source>
</evidence>
<dbReference type="PRINTS" id="PR00471">
    <property type="entry name" value="ACETATEKNASE"/>
</dbReference>
<comment type="function">
    <text evidence="6">Catalyzes the formation of acetyl phosphate from acetate and ATP. Can also catalyze the reverse reaction.</text>
</comment>
<feature type="binding site" evidence="6">
    <location>
        <position position="387"/>
    </location>
    <ligand>
        <name>Mg(2+)</name>
        <dbReference type="ChEBI" id="CHEBI:18420"/>
    </ligand>
</feature>
<dbReference type="GO" id="GO:0008776">
    <property type="term" value="F:acetate kinase activity"/>
    <property type="evidence" value="ECO:0007669"/>
    <property type="project" value="UniProtKB-UniRule"/>
</dbReference>
<dbReference type="Pfam" id="PF00871">
    <property type="entry name" value="Acetate_kinase"/>
    <property type="match status" value="1"/>
</dbReference>
<dbReference type="HAMAP" id="MF_00020">
    <property type="entry name" value="Acetate_kinase"/>
    <property type="match status" value="1"/>
</dbReference>
<gene>
    <name evidence="6" type="primary">ackA</name>
    <name evidence="8" type="ORF">ENQ87_11405</name>
</gene>
<evidence type="ECO:0000313" key="8">
    <source>
        <dbReference type="EMBL" id="HEN42956.1"/>
    </source>
</evidence>
<evidence type="ECO:0000256" key="6">
    <source>
        <dbReference type="HAMAP-Rule" id="MF_00020"/>
    </source>
</evidence>
<organism evidence="8">
    <name type="scientific">Geobacter metallireducens</name>
    <dbReference type="NCBI Taxonomy" id="28232"/>
    <lineage>
        <taxon>Bacteria</taxon>
        <taxon>Pseudomonadati</taxon>
        <taxon>Thermodesulfobacteriota</taxon>
        <taxon>Desulfuromonadia</taxon>
        <taxon>Geobacterales</taxon>
        <taxon>Geobacteraceae</taxon>
        <taxon>Geobacter</taxon>
    </lineage>
</organism>
<comment type="caution">
    <text evidence="8">The sequence shown here is derived from an EMBL/GenBank/DDBJ whole genome shotgun (WGS) entry which is preliminary data.</text>
</comment>
<dbReference type="GO" id="GO:0006083">
    <property type="term" value="P:acetate metabolic process"/>
    <property type="evidence" value="ECO:0007669"/>
    <property type="project" value="TreeGrafter"/>
</dbReference>
<keyword evidence="5 6" id="KW-0067">ATP-binding</keyword>
<dbReference type="GO" id="GO:0005524">
    <property type="term" value="F:ATP binding"/>
    <property type="evidence" value="ECO:0007669"/>
    <property type="project" value="UniProtKB-KW"/>
</dbReference>
<feature type="active site" description="Proton donor/acceptor" evidence="6">
    <location>
        <position position="148"/>
    </location>
</feature>
<comment type="caution">
    <text evidence="6">Lacks conserved residue(s) required for the propagation of feature annotation.</text>
</comment>
<dbReference type="UniPathway" id="UPA00340">
    <property type="reaction ID" value="UER00458"/>
</dbReference>
<dbReference type="SUPFAM" id="SSF53067">
    <property type="entry name" value="Actin-like ATPase domain"/>
    <property type="match status" value="2"/>
</dbReference>
<evidence type="ECO:0000256" key="2">
    <source>
        <dbReference type="ARBA" id="ARBA00022679"/>
    </source>
</evidence>
<evidence type="ECO:0000256" key="4">
    <source>
        <dbReference type="ARBA" id="ARBA00022777"/>
    </source>
</evidence>
<keyword evidence="6" id="KW-0460">Magnesium</keyword>
<keyword evidence="6" id="KW-0963">Cytoplasm</keyword>
<comment type="catalytic activity">
    <reaction evidence="6">
        <text>acetate + ATP = acetyl phosphate + ADP</text>
        <dbReference type="Rhea" id="RHEA:11352"/>
        <dbReference type="ChEBI" id="CHEBI:22191"/>
        <dbReference type="ChEBI" id="CHEBI:30089"/>
        <dbReference type="ChEBI" id="CHEBI:30616"/>
        <dbReference type="ChEBI" id="CHEBI:456216"/>
        <dbReference type="EC" id="2.7.2.1"/>
    </reaction>
</comment>
<feature type="site" description="Transition state stabilizer" evidence="6">
    <location>
        <position position="180"/>
    </location>
</feature>
<comment type="cofactor">
    <cofactor evidence="6">
        <name>Mg(2+)</name>
        <dbReference type="ChEBI" id="CHEBI:18420"/>
    </cofactor>
    <cofactor evidence="6">
        <name>Mn(2+)</name>
        <dbReference type="ChEBI" id="CHEBI:29035"/>
    </cofactor>
    <text evidence="6">Mg(2+). Can also accept Mn(2+).</text>
</comment>
<dbReference type="GO" id="GO:0005737">
    <property type="term" value="C:cytoplasm"/>
    <property type="evidence" value="ECO:0007669"/>
    <property type="project" value="UniProtKB-SubCell"/>
</dbReference>
<evidence type="ECO:0000256" key="1">
    <source>
        <dbReference type="ARBA" id="ARBA00008748"/>
    </source>
</evidence>
<dbReference type="GO" id="GO:0000287">
    <property type="term" value="F:magnesium ion binding"/>
    <property type="evidence" value="ECO:0007669"/>
    <property type="project" value="UniProtKB-UniRule"/>
</dbReference>
<comment type="subcellular location">
    <subcellularLocation>
        <location evidence="6">Cytoplasm</location>
    </subcellularLocation>
</comment>
<feature type="binding site" evidence="6">
    <location>
        <position position="91"/>
    </location>
    <ligand>
        <name>substrate</name>
    </ligand>
</feature>
<sequence length="412" mass="44533">MIILILNCRGFSIHFQLFDWSTRTVLARGDVDRIELGDSFIVMDVPGREPYHLESDCSSFAAAVALILSALTHPLEGPLDRADQIAAVGHRVVHGGERFTASVPITGKVIAAVRAMEELAPLHIPANLAGIEGAMAILPAIPHVAVFDTAFHQTMPLHAFLYPLPWEWYEKHGVRRYGFHGASHCYGARRGAALLGRDPARCSLITVHIGNGTSLCAVAGGRSIDTSMGLTPLEGTMMGTRCGSIDPGIPPFMMQEEQLSPRDLDRILNQRSGAAGITGLKLDRPAFLARAAAGDERCLLALEMEAYRLRKHIGGYAAALGRLDALVFSAASGEWEWLVREKTLAGMEQFGICLDHGRNRAARSADREERISTDPSPVAVFVIPTEEEMVYAEEVAALLSLANRAEPGILGG</sequence>
<keyword evidence="3 6" id="KW-0547">Nucleotide-binding</keyword>
<dbReference type="PANTHER" id="PTHR21060:SF15">
    <property type="entry name" value="ACETATE KINASE-RELATED"/>
    <property type="match status" value="1"/>
</dbReference>
<dbReference type="EMBL" id="DSOV01000048">
    <property type="protein sequence ID" value="HEN42956.1"/>
    <property type="molecule type" value="Genomic_DNA"/>
</dbReference>
<dbReference type="NCBIfam" id="TIGR00016">
    <property type="entry name" value="ackA"/>
    <property type="match status" value="1"/>
</dbReference>
<dbReference type="InterPro" id="IPR023865">
    <property type="entry name" value="Aliphatic_acid_kinase_CS"/>
</dbReference>
<feature type="binding site" evidence="6">
    <location>
        <position position="7"/>
    </location>
    <ligand>
        <name>Mg(2+)</name>
        <dbReference type="ChEBI" id="CHEBI:18420"/>
    </ligand>
</feature>
<dbReference type="CDD" id="cd24010">
    <property type="entry name" value="ASKHA_NBD_AcK_PK"/>
    <property type="match status" value="1"/>
</dbReference>
<dbReference type="PANTHER" id="PTHR21060">
    <property type="entry name" value="ACETATE KINASE"/>
    <property type="match status" value="1"/>
</dbReference>
<comment type="similarity">
    <text evidence="1 6 7">Belongs to the acetokinase family.</text>
</comment>
<name>A0A831XM98_GEOME</name>
<dbReference type="InterPro" id="IPR000890">
    <property type="entry name" value="Aliphatic_acid_kin_short-chain"/>
</dbReference>
<feature type="site" description="Transition state stabilizer" evidence="6">
    <location>
        <position position="241"/>
    </location>
</feature>
<keyword evidence="6" id="KW-0479">Metal-binding</keyword>
<dbReference type="PIRSF" id="PIRSF000722">
    <property type="entry name" value="Acetate_prop_kin"/>
    <property type="match status" value="1"/>
</dbReference>
<evidence type="ECO:0000256" key="3">
    <source>
        <dbReference type="ARBA" id="ARBA00022741"/>
    </source>
</evidence>
<evidence type="ECO:0000256" key="7">
    <source>
        <dbReference type="RuleBase" id="RU003835"/>
    </source>
</evidence>